<gene>
    <name evidence="4" type="primary">tgt</name>
    <name evidence="6" type="ORF">EYH37_01135</name>
</gene>
<feature type="region of interest" description="RNA binding; important for wobble base 34 recognition" evidence="4">
    <location>
        <begin position="283"/>
        <end position="287"/>
    </location>
</feature>
<sequence length="384" mass="44026">MAVSYDPKLFDFKIVASDGNARAGILKTPHGEIETPVYMPVGTLGTVKAVTHREVEEIGYNIILGNTYHLYLRPGLEVIKSAGGLHKFISWKGAILTDSGGFQVFSLARKKGQASVEVTEEGVIFRDHLAGDLHLFTPEFVAYAEEIIGADFIMPLDVVVPYPTSYEHARDALDRTIRWLKRFIDARTRQDQALFGIVQGAFWKELRRESALKTLEYDPYLFGYAIGGLSVGESAEIMYEMTEVVSEFLPWKKPRYLMGVGKPENLIESVERGIDMFDCVFPTRVARTGTLYTTYGKLNIGNRRFAKDFSPPDSECDCYTCRTYSRAYLRHLFNVDEITAYILNTIHNLSFYRRLMKQMREAIIRGEFQKWKKSFYEKYFSQKF</sequence>
<dbReference type="EMBL" id="DQVE01000012">
    <property type="protein sequence ID" value="HIP97959.1"/>
    <property type="molecule type" value="Genomic_DNA"/>
</dbReference>
<dbReference type="PANTHER" id="PTHR46499:SF1">
    <property type="entry name" value="QUEUINE TRNA-RIBOSYLTRANSFERASE"/>
    <property type="match status" value="1"/>
</dbReference>
<feature type="active site" description="Nucleophile" evidence="4">
    <location>
        <position position="278"/>
    </location>
</feature>
<proteinExistence type="inferred from homology"/>
<name>A0A9D1CEV4_AQUAO</name>
<comment type="cofactor">
    <cofactor evidence="4">
        <name>Zn(2+)</name>
        <dbReference type="ChEBI" id="CHEBI:29105"/>
    </cofactor>
    <text evidence="4">Binds 1 zinc ion per subunit.</text>
</comment>
<feature type="binding site" evidence="4">
    <location>
        <position position="157"/>
    </location>
    <ligand>
        <name>substrate</name>
    </ligand>
</feature>
<comment type="subunit">
    <text evidence="4">Homodimer. Within each dimer, one monomer is responsible for RNA recognition and catalysis, while the other monomer binds to the replacement base PreQ1.</text>
</comment>
<organism evidence="6 7">
    <name type="scientific">Aquifex aeolicus</name>
    <dbReference type="NCBI Taxonomy" id="63363"/>
    <lineage>
        <taxon>Bacteria</taxon>
        <taxon>Pseudomonadati</taxon>
        <taxon>Aquificota</taxon>
        <taxon>Aquificia</taxon>
        <taxon>Aquificales</taxon>
        <taxon>Aquificaceae</taxon>
        <taxon>Aquifex</taxon>
    </lineage>
</organism>
<dbReference type="Proteomes" id="UP000606463">
    <property type="component" value="Unassembled WGS sequence"/>
</dbReference>
<reference evidence="6" key="1">
    <citation type="journal article" date="2020" name="ISME J.">
        <title>Gammaproteobacteria mediating utilization of methyl-, sulfur- and petroleum organic compounds in deep ocean hydrothermal plumes.</title>
        <authorList>
            <person name="Zhou Z."/>
            <person name="Liu Y."/>
            <person name="Pan J."/>
            <person name="Cron B.R."/>
            <person name="Toner B.M."/>
            <person name="Anantharaman K."/>
            <person name="Breier J.A."/>
            <person name="Dick G.J."/>
            <person name="Li M."/>
        </authorList>
    </citation>
    <scope>NUCLEOTIDE SEQUENCE</scope>
    <source>
        <strain evidence="6">SZUA-1501</strain>
    </source>
</reference>
<dbReference type="Pfam" id="PF01702">
    <property type="entry name" value="TGT"/>
    <property type="match status" value="1"/>
</dbReference>
<dbReference type="PANTHER" id="PTHR46499">
    <property type="entry name" value="QUEUINE TRNA-RIBOSYLTRANSFERASE"/>
    <property type="match status" value="1"/>
</dbReference>
<dbReference type="NCBIfam" id="TIGR00430">
    <property type="entry name" value="Q_tRNA_tgt"/>
    <property type="match status" value="1"/>
</dbReference>
<feature type="binding site" evidence="4">
    <location>
        <begin position="98"/>
        <end position="102"/>
    </location>
    <ligand>
        <name>substrate</name>
    </ligand>
</feature>
<dbReference type="InterPro" id="IPR050076">
    <property type="entry name" value="ArchSynthase1/Queuine_TRR"/>
</dbReference>
<keyword evidence="4" id="KW-0479">Metal-binding</keyword>
<keyword evidence="2 4" id="KW-0808">Transferase</keyword>
<evidence type="ECO:0000256" key="1">
    <source>
        <dbReference type="ARBA" id="ARBA00022676"/>
    </source>
</evidence>
<feature type="active site" description="Proton acceptor" evidence="4">
    <location>
        <position position="98"/>
    </location>
</feature>
<feature type="binding site" evidence="4">
    <location>
        <position position="321"/>
    </location>
    <ligand>
        <name>Zn(2+)</name>
        <dbReference type="ChEBI" id="CHEBI:29105"/>
    </ligand>
</feature>
<comment type="function">
    <text evidence="4">Catalyzes the base-exchange of a guanine (G) residue with the queuine precursor 7-aminomethyl-7-deazaguanine (PreQ1) at position 34 (anticodon wobble position) in tRNAs with GU(N) anticodons (tRNA-Asp, -Asn, -His and -Tyr). Catalysis occurs through a double-displacement mechanism. The nucleophile active site attacks the C1' of nucleotide 34 to detach the guanine base from the RNA, forming a covalent enzyme-RNA intermediate. The proton acceptor active site deprotonates the incoming PreQ1, allowing a nucleophilic attack on the C1' of the ribose to form the product. After dissociation, two additional enzymatic reactions on the tRNA convert PreQ1 to queuine (Q), resulting in the hypermodified nucleoside queuosine (7-(((4,5-cis-dihydroxy-2-cyclopenten-1-yl)amino)methyl)-7-deazaguanosine).</text>
</comment>
<comment type="catalytic activity">
    <reaction evidence="4">
        <text>7-aminomethyl-7-carbaguanine + guanosine(34) in tRNA = 7-aminomethyl-7-carbaguanosine(34) in tRNA + guanine</text>
        <dbReference type="Rhea" id="RHEA:24104"/>
        <dbReference type="Rhea" id="RHEA-COMP:10341"/>
        <dbReference type="Rhea" id="RHEA-COMP:10342"/>
        <dbReference type="ChEBI" id="CHEBI:16235"/>
        <dbReference type="ChEBI" id="CHEBI:58703"/>
        <dbReference type="ChEBI" id="CHEBI:74269"/>
        <dbReference type="ChEBI" id="CHEBI:82833"/>
        <dbReference type="EC" id="2.4.2.29"/>
    </reaction>
</comment>
<feature type="binding site" evidence="4">
    <location>
        <position position="316"/>
    </location>
    <ligand>
        <name>Zn(2+)</name>
        <dbReference type="ChEBI" id="CHEBI:29105"/>
    </ligand>
</feature>
<evidence type="ECO:0000313" key="7">
    <source>
        <dbReference type="Proteomes" id="UP000606463"/>
    </source>
</evidence>
<keyword evidence="3 4" id="KW-0819">tRNA processing</keyword>
<dbReference type="GO" id="GO:0005829">
    <property type="term" value="C:cytosol"/>
    <property type="evidence" value="ECO:0007669"/>
    <property type="project" value="TreeGrafter"/>
</dbReference>
<dbReference type="EC" id="2.4.2.29" evidence="4"/>
<comment type="pathway">
    <text evidence="4">tRNA modification; tRNA-queuosine biosynthesis.</text>
</comment>
<dbReference type="GO" id="GO:0008616">
    <property type="term" value="P:tRNA queuosine(34) biosynthetic process"/>
    <property type="evidence" value="ECO:0007669"/>
    <property type="project" value="UniProtKB-UniRule"/>
</dbReference>
<comment type="caution">
    <text evidence="6">The sequence shown here is derived from an EMBL/GenBank/DDBJ whole genome shotgun (WGS) entry which is preliminary data.</text>
</comment>
<dbReference type="InterPro" id="IPR004803">
    <property type="entry name" value="TGT"/>
</dbReference>
<evidence type="ECO:0000256" key="2">
    <source>
        <dbReference type="ARBA" id="ARBA00022679"/>
    </source>
</evidence>
<dbReference type="HAMAP" id="MF_00168">
    <property type="entry name" value="Q_tRNA_Tgt"/>
    <property type="match status" value="1"/>
</dbReference>
<keyword evidence="4" id="KW-0671">Queuosine biosynthesis</keyword>
<evidence type="ECO:0000259" key="5">
    <source>
        <dbReference type="Pfam" id="PF01702"/>
    </source>
</evidence>
<dbReference type="GO" id="GO:0046872">
    <property type="term" value="F:metal ion binding"/>
    <property type="evidence" value="ECO:0007669"/>
    <property type="project" value="UniProtKB-KW"/>
</dbReference>
<dbReference type="AlphaFoldDB" id="A0A9D1CEV4"/>
<feature type="region of interest" description="RNA binding" evidence="4">
    <location>
        <begin position="259"/>
        <end position="265"/>
    </location>
</feature>
<evidence type="ECO:0000313" key="6">
    <source>
        <dbReference type="EMBL" id="HIP97959.1"/>
    </source>
</evidence>
<evidence type="ECO:0000256" key="3">
    <source>
        <dbReference type="ARBA" id="ARBA00022694"/>
    </source>
</evidence>
<dbReference type="GO" id="GO:0008479">
    <property type="term" value="F:tRNA-guanosine(34) queuine transglycosylase activity"/>
    <property type="evidence" value="ECO:0007669"/>
    <property type="project" value="UniProtKB-UniRule"/>
</dbReference>
<keyword evidence="4" id="KW-0862">Zinc</keyword>
<comment type="similarity">
    <text evidence="4">Belongs to the queuine tRNA-ribosyltransferase family.</text>
</comment>
<feature type="domain" description="tRNA-guanine(15) transglycosylase-like" evidence="5">
    <location>
        <begin position="20"/>
        <end position="380"/>
    </location>
</feature>
<dbReference type="InterPro" id="IPR036511">
    <property type="entry name" value="TGT-like_sf"/>
</dbReference>
<protein>
    <recommendedName>
        <fullName evidence="4">Queuine tRNA-ribosyltransferase</fullName>
        <ecNumber evidence="4">2.4.2.29</ecNumber>
    </recommendedName>
    <alternativeName>
        <fullName evidence="4">Guanine insertion enzyme</fullName>
    </alternativeName>
    <alternativeName>
        <fullName evidence="4">tRNA-guanine transglycosylase</fullName>
    </alternativeName>
</protein>
<feature type="binding site" evidence="4">
    <location>
        <position position="228"/>
    </location>
    <ligand>
        <name>substrate</name>
    </ligand>
</feature>
<dbReference type="InterPro" id="IPR002616">
    <property type="entry name" value="tRNA_ribo_trans-like"/>
</dbReference>
<feature type="binding site" evidence="4">
    <location>
        <position position="318"/>
    </location>
    <ligand>
        <name>Zn(2+)</name>
        <dbReference type="ChEBI" id="CHEBI:29105"/>
    </ligand>
</feature>
<dbReference type="Gene3D" id="3.20.20.105">
    <property type="entry name" value="Queuine tRNA-ribosyltransferase-like"/>
    <property type="match status" value="1"/>
</dbReference>
<dbReference type="NCBIfam" id="TIGR00449">
    <property type="entry name" value="tgt_general"/>
    <property type="match status" value="1"/>
</dbReference>
<keyword evidence="1 4" id="KW-0328">Glycosyltransferase</keyword>
<dbReference type="SUPFAM" id="SSF51713">
    <property type="entry name" value="tRNA-guanine transglycosylase"/>
    <property type="match status" value="1"/>
</dbReference>
<evidence type="ECO:0000256" key="4">
    <source>
        <dbReference type="HAMAP-Rule" id="MF_00168"/>
    </source>
</evidence>
<feature type="binding site" evidence="4">
    <location>
        <position position="347"/>
    </location>
    <ligand>
        <name>Zn(2+)</name>
        <dbReference type="ChEBI" id="CHEBI:29105"/>
    </ligand>
</feature>
<feature type="binding site" evidence="4">
    <location>
        <position position="199"/>
    </location>
    <ligand>
        <name>substrate</name>
    </ligand>
</feature>
<accession>A0A9D1CEV4</accession>